<dbReference type="PANTHER" id="PTHR11328">
    <property type="entry name" value="MAJOR FACILITATOR SUPERFAMILY DOMAIN-CONTAINING PROTEIN"/>
    <property type="match status" value="1"/>
</dbReference>
<dbReference type="Pfam" id="PF13347">
    <property type="entry name" value="MFS_2"/>
    <property type="match status" value="1"/>
</dbReference>
<dbReference type="GO" id="GO:0005886">
    <property type="term" value="C:plasma membrane"/>
    <property type="evidence" value="ECO:0007669"/>
    <property type="project" value="TreeGrafter"/>
</dbReference>
<keyword evidence="4" id="KW-1185">Reference proteome</keyword>
<feature type="transmembrane region" description="Helical" evidence="2">
    <location>
        <begin position="168"/>
        <end position="192"/>
    </location>
</feature>
<gene>
    <name evidence="3" type="ORF">FHS48_003833</name>
</gene>
<feature type="transmembrane region" description="Helical" evidence="2">
    <location>
        <begin position="300"/>
        <end position="318"/>
    </location>
</feature>
<feature type="transmembrane region" description="Helical" evidence="2">
    <location>
        <begin position="213"/>
        <end position="235"/>
    </location>
</feature>
<feature type="transmembrane region" description="Helical" evidence="2">
    <location>
        <begin position="339"/>
        <end position="362"/>
    </location>
</feature>
<dbReference type="GO" id="GO:0015293">
    <property type="term" value="F:symporter activity"/>
    <property type="evidence" value="ECO:0007669"/>
    <property type="project" value="InterPro"/>
</dbReference>
<feature type="transmembrane region" description="Helical" evidence="2">
    <location>
        <begin position="276"/>
        <end position="294"/>
    </location>
</feature>
<name>A0A7W9ZLF2_NOVIT</name>
<dbReference type="SUPFAM" id="SSF103473">
    <property type="entry name" value="MFS general substrate transporter"/>
    <property type="match status" value="1"/>
</dbReference>
<evidence type="ECO:0000313" key="3">
    <source>
        <dbReference type="EMBL" id="MBB6212379.1"/>
    </source>
</evidence>
<reference evidence="3 4" key="1">
    <citation type="submission" date="2020-08" db="EMBL/GenBank/DDBJ databases">
        <title>Genomic Encyclopedia of Type Strains, Phase IV (KMG-IV): sequencing the most valuable type-strain genomes for metagenomic binning, comparative biology and taxonomic classification.</title>
        <authorList>
            <person name="Goeker M."/>
        </authorList>
    </citation>
    <scope>NUCLEOTIDE SEQUENCE [LARGE SCALE GENOMIC DNA]</scope>
    <source>
        <strain evidence="3 4">DSM 11590</strain>
    </source>
</reference>
<dbReference type="Gene3D" id="1.20.1250.20">
    <property type="entry name" value="MFS general substrate transporter like domains"/>
    <property type="match status" value="1"/>
</dbReference>
<dbReference type="PANTHER" id="PTHR11328:SF24">
    <property type="entry name" value="MAJOR FACILITATOR SUPERFAMILY (MFS) PROFILE DOMAIN-CONTAINING PROTEIN"/>
    <property type="match status" value="1"/>
</dbReference>
<keyword evidence="2" id="KW-1133">Transmembrane helix</keyword>
<comment type="similarity">
    <text evidence="1">Belongs to the sodium:galactoside symporter (TC 2.A.2) family.</text>
</comment>
<dbReference type="Proteomes" id="UP000544872">
    <property type="component" value="Unassembled WGS sequence"/>
</dbReference>
<evidence type="ECO:0000256" key="2">
    <source>
        <dbReference type="SAM" id="Phobius"/>
    </source>
</evidence>
<feature type="transmembrane region" description="Helical" evidence="2">
    <location>
        <begin position="141"/>
        <end position="162"/>
    </location>
</feature>
<accession>A0A7W9ZLF2</accession>
<protein>
    <submittedName>
        <fullName evidence="3">Na+/melibiose symporter-like transporter</fullName>
    </submittedName>
</protein>
<feature type="transmembrane region" description="Helical" evidence="2">
    <location>
        <begin position="101"/>
        <end position="121"/>
    </location>
</feature>
<feature type="transmembrane region" description="Helical" evidence="2">
    <location>
        <begin position="33"/>
        <end position="51"/>
    </location>
</feature>
<dbReference type="InterPro" id="IPR039672">
    <property type="entry name" value="MFS_2"/>
</dbReference>
<organism evidence="3 4">
    <name type="scientific">Novispirillum itersonii</name>
    <name type="common">Aquaspirillum itersonii</name>
    <dbReference type="NCBI Taxonomy" id="189"/>
    <lineage>
        <taxon>Bacteria</taxon>
        <taxon>Pseudomonadati</taxon>
        <taxon>Pseudomonadota</taxon>
        <taxon>Alphaproteobacteria</taxon>
        <taxon>Rhodospirillales</taxon>
        <taxon>Novispirillaceae</taxon>
        <taxon>Novispirillum</taxon>
    </lineage>
</organism>
<dbReference type="EMBL" id="JACIIX010000023">
    <property type="protein sequence ID" value="MBB6212379.1"/>
    <property type="molecule type" value="Genomic_DNA"/>
</dbReference>
<feature type="transmembrane region" description="Helical" evidence="2">
    <location>
        <begin position="72"/>
        <end position="89"/>
    </location>
</feature>
<keyword evidence="2" id="KW-0472">Membrane</keyword>
<evidence type="ECO:0000256" key="1">
    <source>
        <dbReference type="ARBA" id="ARBA00009617"/>
    </source>
</evidence>
<feature type="transmembrane region" description="Helical" evidence="2">
    <location>
        <begin position="247"/>
        <end position="264"/>
    </location>
</feature>
<proteinExistence type="inferred from homology"/>
<sequence>MLPRARLTAYALPALPLAALSLAAHVHLPTVYAGGIGLAAAGTALLVSRLVDGVVDPLIGLACDRGRLRRRVWMAAALPLLAVAGWALFRPPAGAGALYLGLWSSLFYLGLTALLVPYQAWGTELSPDYRERTRIAGWREAAALCGMIAALALPAVLALPVADALRTLYPPLVLLLAVSVGLTVLAVPEIRAAPIAGTGGLRVLLNNRPFRRLLAAQGLNALANALPATLFLLFVGDRLAAPDLSGPLLLAYLLTGVLSVPLWLRLARTGEKHRLWSVSLVLTALAFLPVAFLGSGDGPLFIAFCLLTGVGLGADLCLPAAMLADVTDEQTARTGDSRAGLYVALWSLTGKLALALAVGLSFPLLELAGFRPGSGQAPLALPLLYAAVPVALKLAAAGLIRRYPLDAVRQAALRQQMTIPRPETPPCAG</sequence>
<evidence type="ECO:0000313" key="4">
    <source>
        <dbReference type="Proteomes" id="UP000544872"/>
    </source>
</evidence>
<keyword evidence="2" id="KW-0812">Transmembrane</keyword>
<comment type="caution">
    <text evidence="3">The sequence shown here is derived from an EMBL/GenBank/DDBJ whole genome shotgun (WGS) entry which is preliminary data.</text>
</comment>
<dbReference type="AlphaFoldDB" id="A0A7W9ZLF2"/>
<dbReference type="InterPro" id="IPR036259">
    <property type="entry name" value="MFS_trans_sf"/>
</dbReference>
<feature type="transmembrane region" description="Helical" evidence="2">
    <location>
        <begin position="382"/>
        <end position="400"/>
    </location>
</feature>
<dbReference type="GO" id="GO:0008643">
    <property type="term" value="P:carbohydrate transport"/>
    <property type="evidence" value="ECO:0007669"/>
    <property type="project" value="InterPro"/>
</dbReference>
<dbReference type="RefSeq" id="WP_184266272.1">
    <property type="nucleotide sequence ID" value="NZ_JACIIX010000023.1"/>
</dbReference>